<reference evidence="2" key="1">
    <citation type="journal article" date="2019" name="Int. J. Syst. Evol. Microbiol.">
        <title>The Global Catalogue of Microorganisms (GCM) 10K type strain sequencing project: providing services to taxonomists for standard genome sequencing and annotation.</title>
        <authorList>
            <consortium name="The Broad Institute Genomics Platform"/>
            <consortium name="The Broad Institute Genome Sequencing Center for Infectious Disease"/>
            <person name="Wu L."/>
            <person name="Ma J."/>
        </authorList>
    </citation>
    <scope>NUCLEOTIDE SEQUENCE [LARGE SCALE GENOMIC DNA]</scope>
    <source>
        <strain evidence="2">CCUG 49584</strain>
    </source>
</reference>
<gene>
    <name evidence="1" type="ORF">ACFQ35_01830</name>
</gene>
<evidence type="ECO:0000313" key="2">
    <source>
        <dbReference type="Proteomes" id="UP001597263"/>
    </source>
</evidence>
<dbReference type="InterPro" id="IPR009843">
    <property type="entry name" value="DUF1403"/>
</dbReference>
<name>A0ABW3UZW1_9HYPH</name>
<dbReference type="EMBL" id="JBHTMA010000004">
    <property type="protein sequence ID" value="MFD1225917.1"/>
    <property type="molecule type" value="Genomic_DNA"/>
</dbReference>
<organism evidence="1 2">
    <name type="scientific">Pseudochrobactrum kiredjianiae</name>
    <dbReference type="NCBI Taxonomy" id="386305"/>
    <lineage>
        <taxon>Bacteria</taxon>
        <taxon>Pseudomonadati</taxon>
        <taxon>Pseudomonadota</taxon>
        <taxon>Alphaproteobacteria</taxon>
        <taxon>Hyphomicrobiales</taxon>
        <taxon>Brucellaceae</taxon>
        <taxon>Pseudochrobactrum</taxon>
    </lineage>
</organism>
<comment type="caution">
    <text evidence="1">The sequence shown here is derived from an EMBL/GenBank/DDBJ whole genome shotgun (WGS) entry which is preliminary data.</text>
</comment>
<dbReference type="Pfam" id="PF07183">
    <property type="entry name" value="DUF1403"/>
    <property type="match status" value="1"/>
</dbReference>
<proteinExistence type="predicted"/>
<evidence type="ECO:0000313" key="1">
    <source>
        <dbReference type="EMBL" id="MFD1225917.1"/>
    </source>
</evidence>
<sequence>MKNQQQIHTAALDGGSPRLPPAYTVPAWARPQASGDSLESAVFSAAIAMKCLDDLVCSDPVWLGCWRSHQALLCANATCQWLRLKADEHSLRDAVLLCEQSGDPGPAGRVLQIYQKLSRRTPVLSSKTVATLTQALGLQPLCDADLASLVEVMETTLQGRQPPLLAAAALITSFFRLRPDGEILGWILADIVLAAKLGWRAPVPLLFRARLGPAMRLSQGKGQLKPDDADFIRAFCLATCEASQQALNSATTIARRAETLLAVAPKLRSKGAQTIIKKLLEEDSILATAPDSGLSRWAAARLFTRLEDFGAVREVSGRSSFKIYGL</sequence>
<dbReference type="RefSeq" id="WP_289388199.1">
    <property type="nucleotide sequence ID" value="NZ_JAUCBM010000010.1"/>
</dbReference>
<dbReference type="Proteomes" id="UP001597263">
    <property type="component" value="Unassembled WGS sequence"/>
</dbReference>
<protein>
    <submittedName>
        <fullName evidence="1">DUF1403 family protein</fullName>
    </submittedName>
</protein>
<accession>A0ABW3UZW1</accession>
<keyword evidence="2" id="KW-1185">Reference proteome</keyword>